<organism evidence="5">
    <name type="scientific">viral metagenome</name>
    <dbReference type="NCBI Taxonomy" id="1070528"/>
    <lineage>
        <taxon>unclassified sequences</taxon>
        <taxon>metagenomes</taxon>
        <taxon>organismal metagenomes</taxon>
    </lineage>
</organism>
<accession>A0A6C0J108</accession>
<dbReference type="SUPFAM" id="SSF51197">
    <property type="entry name" value="Clavaminate synthase-like"/>
    <property type="match status" value="1"/>
</dbReference>
<proteinExistence type="inferred from homology"/>
<evidence type="ECO:0000313" key="5">
    <source>
        <dbReference type="EMBL" id="QHT98345.1"/>
    </source>
</evidence>
<dbReference type="PANTHER" id="PTHR46332">
    <property type="entry name" value="ASPARTATE BETA-HYDROXYLASE DOMAIN-CONTAINING PROTEIN 2"/>
    <property type="match status" value="1"/>
</dbReference>
<dbReference type="GO" id="GO:0051213">
    <property type="term" value="F:dioxygenase activity"/>
    <property type="evidence" value="ECO:0007669"/>
    <property type="project" value="UniProtKB-KW"/>
</dbReference>
<dbReference type="EMBL" id="MN740292">
    <property type="protein sequence ID" value="QHT98345.1"/>
    <property type="molecule type" value="Genomic_DNA"/>
</dbReference>
<name>A0A6C0J108_9ZZZZ</name>
<keyword evidence="2" id="KW-0223">Dioxygenase</keyword>
<keyword evidence="3" id="KW-0560">Oxidoreductase</keyword>
<evidence type="ECO:0000256" key="3">
    <source>
        <dbReference type="ARBA" id="ARBA00023002"/>
    </source>
</evidence>
<dbReference type="AlphaFoldDB" id="A0A6C0J108"/>
<dbReference type="InterPro" id="IPR007803">
    <property type="entry name" value="Asp/Arg/Pro-Hydrxlase"/>
</dbReference>
<evidence type="ECO:0000256" key="1">
    <source>
        <dbReference type="ARBA" id="ARBA00007730"/>
    </source>
</evidence>
<dbReference type="InterPro" id="IPR027443">
    <property type="entry name" value="IPNS-like_sf"/>
</dbReference>
<feature type="domain" description="Aspartyl/asparaginy/proline hydroxylase" evidence="4">
    <location>
        <begin position="2"/>
        <end position="152"/>
    </location>
</feature>
<evidence type="ECO:0000259" key="4">
    <source>
        <dbReference type="Pfam" id="PF05118"/>
    </source>
</evidence>
<evidence type="ECO:0000256" key="2">
    <source>
        <dbReference type="ARBA" id="ARBA00022964"/>
    </source>
</evidence>
<protein>
    <recommendedName>
        <fullName evidence="4">Aspartyl/asparaginy/proline hydroxylase domain-containing protein</fullName>
    </recommendedName>
</protein>
<dbReference type="Gene3D" id="2.60.120.330">
    <property type="entry name" value="B-lactam Antibiotic, Isopenicillin N Synthase, Chain"/>
    <property type="match status" value="1"/>
</dbReference>
<dbReference type="PANTHER" id="PTHR46332:SF5">
    <property type="entry name" value="ASPARTATE BETA-HYDROXYLASE DOMAIN CONTAINING 2"/>
    <property type="match status" value="1"/>
</dbReference>
<dbReference type="InterPro" id="IPR051821">
    <property type="entry name" value="Asp/Asn_beta-hydroxylase"/>
</dbReference>
<dbReference type="Pfam" id="PF05118">
    <property type="entry name" value="Asp_Arg_Hydrox"/>
    <property type="match status" value="1"/>
</dbReference>
<comment type="similarity">
    <text evidence="1">Belongs to the aspartyl/asparaginyl beta-hydroxylase family.</text>
</comment>
<reference evidence="5" key="1">
    <citation type="journal article" date="2020" name="Nature">
        <title>Giant virus diversity and host interactions through global metagenomics.</title>
        <authorList>
            <person name="Schulz F."/>
            <person name="Roux S."/>
            <person name="Paez-Espino D."/>
            <person name="Jungbluth S."/>
            <person name="Walsh D.A."/>
            <person name="Denef V.J."/>
            <person name="McMahon K.D."/>
            <person name="Konstantinidis K.T."/>
            <person name="Eloe-Fadrosh E.A."/>
            <person name="Kyrpides N.C."/>
            <person name="Woyke T."/>
        </authorList>
    </citation>
    <scope>NUCLEOTIDE SEQUENCE</scope>
    <source>
        <strain evidence="5">GVMAG-M-3300025652-16</strain>
    </source>
</reference>
<sequence length="176" mass="20434">MNFKIIQNEIKNIYKNFNTINNDLFFMGLGKSKTDWTRLYLKWFNKIDPIGANLCPKTTDIIRSMPNIQTAMISVLKPGAKIVPHKGPYSGCIRLHMGLITPNSDDCFINLDGKSYSWRDGEVILLDDSYLHYVENNTNKYRVILFCDIVRPMNFIGDMVNNFLINNLSEYTHREN</sequence>